<reference evidence="1 2" key="1">
    <citation type="submission" date="2023-03" db="EMBL/GenBank/DDBJ databases">
        <title>Whole genome sequencing of Methanotrichaceae archaeon M04Ac.</title>
        <authorList>
            <person name="Khomyakova M.A."/>
            <person name="Merkel A.Y."/>
            <person name="Slobodkin A.I."/>
        </authorList>
    </citation>
    <scope>NUCLEOTIDE SEQUENCE [LARGE SCALE GENOMIC DNA]</scope>
    <source>
        <strain evidence="1 2">M04Ac</strain>
    </source>
</reference>
<dbReference type="EMBL" id="JARFPL010000061">
    <property type="protein sequence ID" value="MDF0594285.1"/>
    <property type="molecule type" value="Genomic_DNA"/>
</dbReference>
<gene>
    <name evidence="1" type="ORF">P0O24_11915</name>
</gene>
<evidence type="ECO:0000313" key="1">
    <source>
        <dbReference type="EMBL" id="MDF0594285.1"/>
    </source>
</evidence>
<evidence type="ECO:0000313" key="2">
    <source>
        <dbReference type="Proteomes" id="UP001215956"/>
    </source>
</evidence>
<organism evidence="1 2">
    <name type="scientific">Candidatus Methanocrinis alkalitolerans</name>
    <dbReference type="NCBI Taxonomy" id="3033395"/>
    <lineage>
        <taxon>Archaea</taxon>
        <taxon>Methanobacteriati</taxon>
        <taxon>Methanobacteriota</taxon>
        <taxon>Stenosarchaea group</taxon>
        <taxon>Methanomicrobia</taxon>
        <taxon>Methanotrichales</taxon>
        <taxon>Methanotrichaceae</taxon>
        <taxon>Methanocrinis</taxon>
    </lineage>
</organism>
<name>A0ABT5XHU4_9EURY</name>
<accession>A0ABT5XHU4</accession>
<protein>
    <submittedName>
        <fullName evidence="1">Uncharacterized protein</fullName>
    </submittedName>
</protein>
<keyword evidence="2" id="KW-1185">Reference proteome</keyword>
<proteinExistence type="predicted"/>
<dbReference type="RefSeq" id="WP_316969978.1">
    <property type="nucleotide sequence ID" value="NZ_JARFPL010000061.1"/>
</dbReference>
<sequence>MGCGVKGVSGGGRSGSPAAHVDDGAGVLFQGFFATEGEDDWCEGGEVGEEIFAGLLG</sequence>
<comment type="caution">
    <text evidence="1">The sequence shown here is derived from an EMBL/GenBank/DDBJ whole genome shotgun (WGS) entry which is preliminary data.</text>
</comment>
<dbReference type="Proteomes" id="UP001215956">
    <property type="component" value="Unassembled WGS sequence"/>
</dbReference>